<feature type="compositionally biased region" description="Low complexity" evidence="1">
    <location>
        <begin position="73"/>
        <end position="82"/>
    </location>
</feature>
<dbReference type="InterPro" id="IPR018392">
    <property type="entry name" value="LysM"/>
</dbReference>
<feature type="region of interest" description="Disordered" evidence="1">
    <location>
        <begin position="391"/>
        <end position="410"/>
    </location>
</feature>
<dbReference type="CDD" id="cd00118">
    <property type="entry name" value="LysM"/>
    <property type="match status" value="1"/>
</dbReference>
<dbReference type="EMBL" id="SJPH01000007">
    <property type="protein sequence ID" value="TWT42541.1"/>
    <property type="molecule type" value="Genomic_DNA"/>
</dbReference>
<protein>
    <recommendedName>
        <fullName evidence="3">LysM domain-containing protein</fullName>
    </recommendedName>
</protein>
<gene>
    <name evidence="4" type="ORF">Pla111_28460</name>
</gene>
<feature type="region of interest" description="Disordered" evidence="1">
    <location>
        <begin position="352"/>
        <end position="386"/>
    </location>
</feature>
<feature type="region of interest" description="Disordered" evidence="1">
    <location>
        <begin position="51"/>
        <end position="82"/>
    </location>
</feature>
<proteinExistence type="predicted"/>
<name>A0A5C5VXU7_9BACT</name>
<dbReference type="Pfam" id="PF01476">
    <property type="entry name" value="LysM"/>
    <property type="match status" value="1"/>
</dbReference>
<feature type="compositionally biased region" description="Low complexity" evidence="1">
    <location>
        <begin position="207"/>
        <end position="218"/>
    </location>
</feature>
<feature type="domain" description="LysM" evidence="3">
    <location>
        <begin position="272"/>
        <end position="321"/>
    </location>
</feature>
<dbReference type="AlphaFoldDB" id="A0A5C5VXU7"/>
<feature type="compositionally biased region" description="Low complexity" evidence="1">
    <location>
        <begin position="176"/>
        <end position="194"/>
    </location>
</feature>
<dbReference type="PROSITE" id="PS51782">
    <property type="entry name" value="LYSM"/>
    <property type="match status" value="1"/>
</dbReference>
<keyword evidence="5" id="KW-1185">Reference proteome</keyword>
<dbReference type="Gene3D" id="3.10.350.10">
    <property type="entry name" value="LysM domain"/>
    <property type="match status" value="1"/>
</dbReference>
<dbReference type="Proteomes" id="UP000318995">
    <property type="component" value="Unassembled WGS sequence"/>
</dbReference>
<evidence type="ECO:0000259" key="3">
    <source>
        <dbReference type="PROSITE" id="PS51782"/>
    </source>
</evidence>
<evidence type="ECO:0000256" key="2">
    <source>
        <dbReference type="SAM" id="Phobius"/>
    </source>
</evidence>
<keyword evidence="2" id="KW-1133">Transmembrane helix</keyword>
<evidence type="ECO:0000256" key="1">
    <source>
        <dbReference type="SAM" id="MobiDB-lite"/>
    </source>
</evidence>
<comment type="caution">
    <text evidence="4">The sequence shown here is derived from an EMBL/GenBank/DDBJ whole genome shotgun (WGS) entry which is preliminary data.</text>
</comment>
<keyword evidence="2" id="KW-0812">Transmembrane</keyword>
<feature type="region of interest" description="Disordered" evidence="1">
    <location>
        <begin position="424"/>
        <end position="447"/>
    </location>
</feature>
<organism evidence="4 5">
    <name type="scientific">Botrimarina hoheduenensis</name>
    <dbReference type="NCBI Taxonomy" id="2528000"/>
    <lineage>
        <taxon>Bacteria</taxon>
        <taxon>Pseudomonadati</taxon>
        <taxon>Planctomycetota</taxon>
        <taxon>Planctomycetia</taxon>
        <taxon>Pirellulales</taxon>
        <taxon>Lacipirellulaceae</taxon>
        <taxon>Botrimarina</taxon>
    </lineage>
</organism>
<keyword evidence="2" id="KW-0472">Membrane</keyword>
<accession>A0A5C5VXU7</accession>
<reference evidence="4 5" key="1">
    <citation type="submission" date="2019-02" db="EMBL/GenBank/DDBJ databases">
        <title>Deep-cultivation of Planctomycetes and their phenomic and genomic characterization uncovers novel biology.</title>
        <authorList>
            <person name="Wiegand S."/>
            <person name="Jogler M."/>
            <person name="Boedeker C."/>
            <person name="Pinto D."/>
            <person name="Vollmers J."/>
            <person name="Rivas-Marin E."/>
            <person name="Kohn T."/>
            <person name="Peeters S.H."/>
            <person name="Heuer A."/>
            <person name="Rast P."/>
            <person name="Oberbeckmann S."/>
            <person name="Bunk B."/>
            <person name="Jeske O."/>
            <person name="Meyerdierks A."/>
            <person name="Storesund J.E."/>
            <person name="Kallscheuer N."/>
            <person name="Luecker S."/>
            <person name="Lage O.M."/>
            <person name="Pohl T."/>
            <person name="Merkel B.J."/>
            <person name="Hornburger P."/>
            <person name="Mueller R.-W."/>
            <person name="Bruemmer F."/>
            <person name="Labrenz M."/>
            <person name="Spormann A.M."/>
            <person name="Op Den Camp H."/>
            <person name="Overmann J."/>
            <person name="Amann R."/>
            <person name="Jetten M.S.M."/>
            <person name="Mascher T."/>
            <person name="Medema M.H."/>
            <person name="Devos D.P."/>
            <person name="Kaster A.-K."/>
            <person name="Ovreas L."/>
            <person name="Rohde M."/>
            <person name="Galperin M.Y."/>
            <person name="Jogler C."/>
        </authorList>
    </citation>
    <scope>NUCLEOTIDE SEQUENCE [LARGE SCALE GENOMIC DNA]</scope>
    <source>
        <strain evidence="4 5">Pla111</strain>
    </source>
</reference>
<feature type="transmembrane region" description="Helical" evidence="2">
    <location>
        <begin position="16"/>
        <end position="35"/>
    </location>
</feature>
<sequence>MQASGSGYAVTELSKVVSSIILLGVGFFAASLFGPPDLAERLAQRLRPAAGESTSWLEPLAPSGPPLQDPTQSAAPLSPLPLASTPPALAATPAPAAATPSVTAFAPEVGVQGVAPTAGGANDWYNASAGWGEPTLGSTGLSLPPAPALPNADWPDASARLAAPIAMPPSSTPSEARAFPPASPVASAAPAASSWGQTNWDAPVGGQPFASQPAAQQAIGTDWGQPAAAQTQFAQPDYAQPGFAQPDYGPAYLAGKPSIGAPVREPAPIRMGTHVVADGDTLPLLAERYLGEASRAQELFRLNDDRLDSPDLLPIGVVLRVPDEPRSVRPSPLAAPSVNNLAAPNLGSDPWSNGPGFAPANPAYNPSPAFQAPQRPSGRVSAIGFADGPALPGLPAATPPATPATMEHQPSRMVPIGDPLEPTAPLPALGFGAGEGPLPRAMSDLSW</sequence>
<dbReference type="InterPro" id="IPR036779">
    <property type="entry name" value="LysM_dom_sf"/>
</dbReference>
<evidence type="ECO:0000313" key="4">
    <source>
        <dbReference type="EMBL" id="TWT42541.1"/>
    </source>
</evidence>
<feature type="compositionally biased region" description="Low complexity" evidence="1">
    <location>
        <begin position="358"/>
        <end position="369"/>
    </location>
</feature>
<evidence type="ECO:0000313" key="5">
    <source>
        <dbReference type="Proteomes" id="UP000318995"/>
    </source>
</evidence>
<feature type="region of interest" description="Disordered" evidence="1">
    <location>
        <begin position="165"/>
        <end position="227"/>
    </location>
</feature>